<evidence type="ECO:0000256" key="1">
    <source>
        <dbReference type="ARBA" id="ARBA00004123"/>
    </source>
</evidence>
<dbReference type="WBParaSite" id="L893_g18601.t1">
    <property type="protein sequence ID" value="L893_g18601.t1"/>
    <property type="gene ID" value="L893_g18601"/>
</dbReference>
<dbReference type="Proteomes" id="UP000095287">
    <property type="component" value="Unplaced"/>
</dbReference>
<dbReference type="Gene3D" id="2.30.30.100">
    <property type="match status" value="1"/>
</dbReference>
<keyword evidence="7 10" id="KW-0508">mRNA splicing</keyword>
<evidence type="ECO:0000256" key="3">
    <source>
        <dbReference type="ARBA" id="ARBA00008146"/>
    </source>
</evidence>
<feature type="compositionally biased region" description="Basic residues" evidence="11">
    <location>
        <begin position="222"/>
        <end position="241"/>
    </location>
</feature>
<keyword evidence="8 10" id="KW-0539">Nucleus</keyword>
<evidence type="ECO:0000256" key="9">
    <source>
        <dbReference type="ARBA" id="ARBA00023274"/>
    </source>
</evidence>
<dbReference type="GO" id="GO:0005737">
    <property type="term" value="C:cytoplasm"/>
    <property type="evidence" value="ECO:0007669"/>
    <property type="project" value="UniProtKB-SubCell"/>
</dbReference>
<dbReference type="AlphaFoldDB" id="A0A1I7YR06"/>
<protein>
    <recommendedName>
        <fullName evidence="10">Small nuclear ribonucleoprotein Sm D1</fullName>
    </recommendedName>
    <alternativeName>
        <fullName evidence="10">snRNP core protein D1</fullName>
    </alternativeName>
</protein>
<dbReference type="GO" id="GO:0000387">
    <property type="term" value="P:spliceosomal snRNP assembly"/>
    <property type="evidence" value="ECO:0007669"/>
    <property type="project" value="UniProtKB-UniRule"/>
</dbReference>
<dbReference type="PANTHER" id="PTHR23338">
    <property type="entry name" value="SMALL NUCLEAR RIBONUCLEOPROTEIN SM"/>
    <property type="match status" value="1"/>
</dbReference>
<evidence type="ECO:0000256" key="7">
    <source>
        <dbReference type="ARBA" id="ARBA00023187"/>
    </source>
</evidence>
<evidence type="ECO:0000256" key="6">
    <source>
        <dbReference type="ARBA" id="ARBA00022728"/>
    </source>
</evidence>
<dbReference type="GO" id="GO:0003723">
    <property type="term" value="F:RNA binding"/>
    <property type="evidence" value="ECO:0007669"/>
    <property type="project" value="InterPro"/>
</dbReference>
<comment type="subcellular location">
    <subcellularLocation>
        <location evidence="2">Cytoplasm</location>
    </subcellularLocation>
    <subcellularLocation>
        <location evidence="1 10">Nucleus</location>
    </subcellularLocation>
</comment>
<accession>A0A1I7YR06</accession>
<dbReference type="InterPro" id="IPR027141">
    <property type="entry name" value="LSm4/Sm_D1/D3"/>
</dbReference>
<reference evidence="14" key="1">
    <citation type="submission" date="2016-11" db="UniProtKB">
        <authorList>
            <consortium name="WormBaseParasite"/>
        </authorList>
    </citation>
    <scope>IDENTIFICATION</scope>
</reference>
<organism evidence="13 14">
    <name type="scientific">Steinernema glaseri</name>
    <dbReference type="NCBI Taxonomy" id="37863"/>
    <lineage>
        <taxon>Eukaryota</taxon>
        <taxon>Metazoa</taxon>
        <taxon>Ecdysozoa</taxon>
        <taxon>Nematoda</taxon>
        <taxon>Chromadorea</taxon>
        <taxon>Rhabditida</taxon>
        <taxon>Tylenchina</taxon>
        <taxon>Panagrolaimomorpha</taxon>
        <taxon>Strongyloidoidea</taxon>
        <taxon>Steinernematidae</taxon>
        <taxon>Steinernema</taxon>
    </lineage>
</organism>
<dbReference type="SMART" id="SM00651">
    <property type="entry name" value="Sm"/>
    <property type="match status" value="1"/>
</dbReference>
<proteinExistence type="inferred from homology"/>
<evidence type="ECO:0000256" key="10">
    <source>
        <dbReference type="RuleBase" id="RU365054"/>
    </source>
</evidence>
<evidence type="ECO:0000256" key="5">
    <source>
        <dbReference type="ARBA" id="ARBA00022664"/>
    </source>
</evidence>
<feature type="domain" description="Sm" evidence="12">
    <location>
        <begin position="125"/>
        <end position="197"/>
    </location>
</feature>
<evidence type="ECO:0000256" key="8">
    <source>
        <dbReference type="ARBA" id="ARBA00023242"/>
    </source>
</evidence>
<sequence>MDECAGNLKDYVSPRLVGSLQYSSNERSREQSLVLSPDDHVFSLVNFMVVQSLVLRDDHCEFYGCVGFIYRSLLRHVLVCLFFVGVFERPSISLLIGLSRRVLFVLSRKTRLHPYFSLQTSIIMRLVKFLMKLSHETVSIELKNGSTAVGTINGVDIAMNIHMRQVKVACKNQDSVHVDALTVRGNNIRYIIFSEALALDTLLIDDEPKKKMARGTPGGRGGRGRGGRGRGRGKGFRGRGR</sequence>
<keyword evidence="4" id="KW-0963">Cytoplasm</keyword>
<evidence type="ECO:0000256" key="2">
    <source>
        <dbReference type="ARBA" id="ARBA00004496"/>
    </source>
</evidence>
<dbReference type="PROSITE" id="PS52002">
    <property type="entry name" value="SM"/>
    <property type="match status" value="1"/>
</dbReference>
<dbReference type="InterPro" id="IPR034102">
    <property type="entry name" value="Sm_D1"/>
</dbReference>
<name>A0A1I7YR06_9BILA</name>
<evidence type="ECO:0000313" key="14">
    <source>
        <dbReference type="WBParaSite" id="L893_g18601.t1"/>
    </source>
</evidence>
<evidence type="ECO:0000313" key="13">
    <source>
        <dbReference type="Proteomes" id="UP000095287"/>
    </source>
</evidence>
<dbReference type="InterPro" id="IPR047575">
    <property type="entry name" value="Sm"/>
</dbReference>
<dbReference type="GO" id="GO:0005681">
    <property type="term" value="C:spliceosomal complex"/>
    <property type="evidence" value="ECO:0007669"/>
    <property type="project" value="UniProtKB-KW"/>
</dbReference>
<keyword evidence="5 10" id="KW-0507">mRNA processing</keyword>
<dbReference type="SUPFAM" id="SSF50182">
    <property type="entry name" value="Sm-like ribonucleoproteins"/>
    <property type="match status" value="1"/>
</dbReference>
<evidence type="ECO:0000256" key="4">
    <source>
        <dbReference type="ARBA" id="ARBA00022490"/>
    </source>
</evidence>
<feature type="region of interest" description="Disordered" evidence="11">
    <location>
        <begin position="209"/>
        <end position="241"/>
    </location>
</feature>
<keyword evidence="9 10" id="KW-0687">Ribonucleoprotein</keyword>
<dbReference type="Pfam" id="PF01423">
    <property type="entry name" value="LSM"/>
    <property type="match status" value="1"/>
</dbReference>
<comment type="similarity">
    <text evidence="3 10">Belongs to the snRNP core protein family.</text>
</comment>
<keyword evidence="13" id="KW-1185">Reference proteome</keyword>
<evidence type="ECO:0000259" key="12">
    <source>
        <dbReference type="PROSITE" id="PS52002"/>
    </source>
</evidence>
<dbReference type="InterPro" id="IPR001163">
    <property type="entry name" value="Sm_dom_euk/arc"/>
</dbReference>
<keyword evidence="6" id="KW-0747">Spliceosome</keyword>
<comment type="function">
    <text evidence="10">Plays a role in pre-mRNA splicing as a core component of the spliceosomal U1, U2, U4 and U5 small nuclear ribonucleoproteins (snRNPs), the building blocks of the spliceosome.</text>
</comment>
<dbReference type="FunFam" id="2.30.30.100:FF:000016">
    <property type="entry name" value="Small nuclear ribonucleoprotein Sm D1"/>
    <property type="match status" value="1"/>
</dbReference>
<dbReference type="InterPro" id="IPR010920">
    <property type="entry name" value="LSM_dom_sf"/>
</dbReference>
<evidence type="ECO:0000256" key="11">
    <source>
        <dbReference type="SAM" id="MobiDB-lite"/>
    </source>
</evidence>
<dbReference type="CDD" id="cd01724">
    <property type="entry name" value="Sm_D1"/>
    <property type="match status" value="1"/>
</dbReference>